<dbReference type="SUPFAM" id="SSF48371">
    <property type="entry name" value="ARM repeat"/>
    <property type="match status" value="2"/>
</dbReference>
<feature type="region of interest" description="Disordered" evidence="7">
    <location>
        <begin position="1420"/>
        <end position="1540"/>
    </location>
</feature>
<reference evidence="9 10" key="1">
    <citation type="journal article" date="2023" name="Hortic Res">
        <title>Pangenome of water caltrop reveals structural variations and asymmetric subgenome divergence after allopolyploidization.</title>
        <authorList>
            <person name="Zhang X."/>
            <person name="Chen Y."/>
            <person name="Wang L."/>
            <person name="Yuan Y."/>
            <person name="Fang M."/>
            <person name="Shi L."/>
            <person name="Lu R."/>
            <person name="Comes H.P."/>
            <person name="Ma Y."/>
            <person name="Chen Y."/>
            <person name="Huang G."/>
            <person name="Zhou Y."/>
            <person name="Zheng Z."/>
            <person name="Qiu Y."/>
        </authorList>
    </citation>
    <scope>NUCLEOTIDE SEQUENCE [LARGE SCALE GENOMIC DNA]</scope>
    <source>
        <strain evidence="9">F231</strain>
    </source>
</reference>
<comment type="caution">
    <text evidence="9">The sequence shown here is derived from an EMBL/GenBank/DDBJ whole genome shotgun (WGS) entry which is preliminary data.</text>
</comment>
<dbReference type="InterPro" id="IPR003891">
    <property type="entry name" value="Initiation_fac_eIF4g_MI"/>
</dbReference>
<evidence type="ECO:0000256" key="1">
    <source>
        <dbReference type="ARBA" id="ARBA00005775"/>
    </source>
</evidence>
<protein>
    <recommendedName>
        <fullName evidence="5">Eukaryotic translation initiation factor 4G</fullName>
    </recommendedName>
    <alternativeName>
        <fullName evidence="6">Protein synthesis initiation factor 4G</fullName>
    </alternativeName>
</protein>
<feature type="region of interest" description="Disordered" evidence="7">
    <location>
        <begin position="437"/>
        <end position="456"/>
    </location>
</feature>
<evidence type="ECO:0000256" key="5">
    <source>
        <dbReference type="ARBA" id="ARBA00067320"/>
    </source>
</evidence>
<feature type="region of interest" description="Disordered" evidence="7">
    <location>
        <begin position="129"/>
        <end position="150"/>
    </location>
</feature>
<feature type="compositionally biased region" description="Basic and acidic residues" evidence="7">
    <location>
        <begin position="629"/>
        <end position="647"/>
    </location>
</feature>
<feature type="region of interest" description="Disordered" evidence="7">
    <location>
        <begin position="368"/>
        <end position="397"/>
    </location>
</feature>
<sequence length="1752" mass="189780">MSFSQSRPGKRDSAQYPKSRGFESFNQPRASAGKHVEGGVPAPSHSLSSSVATNRSKPGNAPGGQLGANLPLANHHSNYNIAPSAPRQNVHIGASALSQAQGSPVVPSTSTTARAAEITQASSLDTKADTKVLTSQSTSTNSDNNALGKGERDASKAFTFQFGSISPGFVNGMQARHEPVKAVPPVPAPPARPHLPGKDLGAADHSSATYINSAPKAKKDFQGRPVVPPTQGHNTHLHQVPRMSMPMAYHQPPVPVNLMAPNSQIQSQGMPPMPIQLQMQCPIPLQVEIAPSQLQQQMLIQGIQPHQHPSQGTLHGQSIHFPRPSFQLGNLGMGIGQNLQQQGGQVGGSRKLSIKDPHTNQEARLLETSNAGSFGISIPDVPPKSQPTASCPPNQQFNYYHNYNQGLHFSGSGSLSVPGSQITPASQVPRYNHPVKQVPQSASFSNAQGNSLMTNTRSGISKQGIAEQADPELEQNLHDEASSTSSFTHEAIKKVDDSLDENATAVSSSHMETADVKIEQPKISCFSGESCHQESDFGPGSEQKSARVPTSHDNAEPIISLVDHPPRAQENDLSAPGTSAGVLGSGCQSTTGGDTVSSALYRSNKKNGNLEQGDNSSSPEIYDSATTKRNAESGSQRDDGLNEEANGREENQVCLECVVGTIDFSCIPEHGTGELPSRSSRVEGKQEPECNPETTLEGSLGLHGVDIGKVGGSISTLSTVDGATTGHVPHTVMLCSDSYGNNVSTSYAPEGGNGTCVLKEIVDSTDNSRIEISEKVTTDSNAKGKSATMTGFKQALSSNDKPIYQLNRSISMVKGKKKKKEFLQKADAAGSNLDLYTAYKGPEEKEILMTSESAGTASLTTSSKMELANIGPKLAVPSVDRDESKVEFDDWEDAADTSTPNLESITKVKPDLQEGHSCIANKYSRDFILKFADQCTSLPDGFEITSDIAEAFIAGVNVSRSFGQDPHPSPGRQSMSSRLVRRGSGAHDDDRWAKVRGGFASGQGPHLDVGFDATSDFRHGHGGHGGNFGVMRNPRAQSPIQHTTGVLPGLMQPPGSQGGLQRTGPDANRWQRASGFQQKGLIPSPQTPLQMMHKAEKKYEVGNITDEEQAKQRQLKAILNKLTPENFERLFKQAKDVGIDNVVTLTGLISQIFDKALMEPTFCEMYANLCSHLSQVLPNFTEGHEKITFKRLLLNKCQEEFERGEREELEANKVVEEGEVEQSDEQREEKRSKARRRMLGNIRLIGELYKKSMLTEKIMHECMKKLFGQCQVPHEEDLEALCKLMSTIGEMIDHPKAKVHMDAYFDRMMTLSNNMNLSSRVRFMLKDAVDLRKNKWQPRRKVEGPKKIDEVHRDAVQGRHSHSQTGRVGHSHGINPPGRRDQQMEFAARGNPLSSPNSFRGLASQARGHGAQDVRFEERQPFEPRTLSIPLSQKSTDDDAITLGPQGGLGRGISVRGSTSMLRSSLSGHTSGAVNSQRNPVGLNRSVSMDRTNSYSPRENSTMTSAADLHMGPATSSQTNTHGGRDVRSPGYTSDSPSSANLSGASAVSIFHSTPSETVLPEERLRDMSIAAIREYYSAKDVKEVALCIKDLNSPSFYPNMVSLWVLDSFERKEMERDFLTDLLINLSKPQSGTLSQRQLIEGFESVLTNLEDAVNDAPKAPAFLGRIFGKVAAEDVVPLTELGRILYEGGEEQGQLLEAGLAADVLGYTLEVILSDKGDAALNEIRKSSNIRLEDFRPPRPIVSRMLEKFI</sequence>
<dbReference type="PANTHER" id="PTHR23253:SF9">
    <property type="entry name" value="EUKARYOTIC TRANSLATION INITIATION FACTOR 4 GAMMA 2"/>
    <property type="match status" value="1"/>
</dbReference>
<dbReference type="Gene3D" id="1.25.40.180">
    <property type="match status" value="2"/>
</dbReference>
<dbReference type="PANTHER" id="PTHR23253">
    <property type="entry name" value="EUKARYOTIC TRANSLATION INITIATION FACTOR 4 GAMMA"/>
    <property type="match status" value="1"/>
</dbReference>
<dbReference type="SMART" id="SM00544">
    <property type="entry name" value="MA3"/>
    <property type="match status" value="1"/>
</dbReference>
<evidence type="ECO:0000256" key="7">
    <source>
        <dbReference type="SAM" id="MobiDB-lite"/>
    </source>
</evidence>
<feature type="region of interest" description="Disordered" evidence="7">
    <location>
        <begin position="670"/>
        <end position="693"/>
    </location>
</feature>
<dbReference type="Proteomes" id="UP001346149">
    <property type="component" value="Unassembled WGS sequence"/>
</dbReference>
<feature type="compositionally biased region" description="Polar residues" evidence="7">
    <location>
        <begin position="438"/>
        <end position="456"/>
    </location>
</feature>
<keyword evidence="10" id="KW-1185">Reference proteome</keyword>
<feature type="compositionally biased region" description="Low complexity" evidence="7">
    <location>
        <begin position="134"/>
        <end position="145"/>
    </location>
</feature>
<dbReference type="EMBL" id="JAXQNO010000001">
    <property type="protein sequence ID" value="KAK4804110.1"/>
    <property type="molecule type" value="Genomic_DNA"/>
</dbReference>
<dbReference type="GO" id="GO:0003729">
    <property type="term" value="F:mRNA binding"/>
    <property type="evidence" value="ECO:0007669"/>
    <property type="project" value="TreeGrafter"/>
</dbReference>
<dbReference type="Pfam" id="PF02854">
    <property type="entry name" value="MIF4G"/>
    <property type="match status" value="1"/>
</dbReference>
<accession>A0AAN7RIE2</accession>
<feature type="region of interest" description="Disordered" evidence="7">
    <location>
        <begin position="1"/>
        <end position="78"/>
    </location>
</feature>
<gene>
    <name evidence="9" type="ORF">SAY86_003927</name>
</gene>
<evidence type="ECO:0000256" key="6">
    <source>
        <dbReference type="ARBA" id="ARBA00075135"/>
    </source>
</evidence>
<keyword evidence="4" id="KW-0648">Protein biosynthesis</keyword>
<evidence type="ECO:0000256" key="4">
    <source>
        <dbReference type="ARBA" id="ARBA00022917"/>
    </source>
</evidence>
<evidence type="ECO:0000259" key="8">
    <source>
        <dbReference type="PROSITE" id="PS51366"/>
    </source>
</evidence>
<dbReference type="FunFam" id="1.25.40.180:FF:000034">
    <property type="entry name" value="Eukaryotic translation initiation factor 4G"/>
    <property type="match status" value="1"/>
</dbReference>
<feature type="region of interest" description="Disordered" evidence="7">
    <location>
        <begin position="566"/>
        <end position="647"/>
    </location>
</feature>
<feature type="compositionally biased region" description="Polar residues" evidence="7">
    <location>
        <begin position="586"/>
        <end position="628"/>
    </location>
</feature>
<dbReference type="PROSITE" id="PS51366">
    <property type="entry name" value="MI"/>
    <property type="match status" value="1"/>
</dbReference>
<dbReference type="GO" id="GO:0006417">
    <property type="term" value="P:regulation of translation"/>
    <property type="evidence" value="ECO:0007669"/>
    <property type="project" value="UniProtKB-KW"/>
</dbReference>
<dbReference type="InterPro" id="IPR003890">
    <property type="entry name" value="MIF4G-like_typ-3"/>
</dbReference>
<feature type="compositionally biased region" description="Polar residues" evidence="7">
    <location>
        <begin position="1531"/>
        <end position="1540"/>
    </location>
</feature>
<feature type="domain" description="MI" evidence="8">
    <location>
        <begin position="1564"/>
        <end position="1688"/>
    </location>
</feature>
<feature type="region of interest" description="Disordered" evidence="7">
    <location>
        <begin position="1214"/>
        <end position="1234"/>
    </location>
</feature>
<dbReference type="FunFam" id="1.25.40.180:FF:000024">
    <property type="entry name" value="Eukaryotic translation initiation factor 4G"/>
    <property type="match status" value="1"/>
</dbReference>
<feature type="compositionally biased region" description="Polar residues" evidence="7">
    <location>
        <begin position="1456"/>
        <end position="1505"/>
    </location>
</feature>
<proteinExistence type="inferred from homology"/>
<feature type="compositionally biased region" description="Polar residues" evidence="7">
    <location>
        <begin position="45"/>
        <end position="57"/>
    </location>
</feature>
<evidence type="ECO:0000313" key="10">
    <source>
        <dbReference type="Proteomes" id="UP001346149"/>
    </source>
</evidence>
<feature type="region of interest" description="Disordered" evidence="7">
    <location>
        <begin position="962"/>
        <end position="992"/>
    </location>
</feature>
<dbReference type="GO" id="GO:0016281">
    <property type="term" value="C:eukaryotic translation initiation factor 4F complex"/>
    <property type="evidence" value="ECO:0007669"/>
    <property type="project" value="TreeGrafter"/>
</dbReference>
<feature type="region of interest" description="Disordered" evidence="7">
    <location>
        <begin position="1356"/>
        <end position="1381"/>
    </location>
</feature>
<organism evidence="9 10">
    <name type="scientific">Trapa natans</name>
    <name type="common">Water chestnut</name>
    <dbReference type="NCBI Taxonomy" id="22666"/>
    <lineage>
        <taxon>Eukaryota</taxon>
        <taxon>Viridiplantae</taxon>
        <taxon>Streptophyta</taxon>
        <taxon>Embryophyta</taxon>
        <taxon>Tracheophyta</taxon>
        <taxon>Spermatophyta</taxon>
        <taxon>Magnoliopsida</taxon>
        <taxon>eudicotyledons</taxon>
        <taxon>Gunneridae</taxon>
        <taxon>Pentapetalae</taxon>
        <taxon>rosids</taxon>
        <taxon>malvids</taxon>
        <taxon>Myrtales</taxon>
        <taxon>Lythraceae</taxon>
        <taxon>Trapa</taxon>
    </lineage>
</organism>
<keyword evidence="2" id="KW-0396">Initiation factor</keyword>
<name>A0AAN7RIE2_TRANT</name>
<dbReference type="Pfam" id="PF02847">
    <property type="entry name" value="MA3"/>
    <property type="match status" value="1"/>
</dbReference>
<dbReference type="SMART" id="SM00543">
    <property type="entry name" value="MIF4G"/>
    <property type="match status" value="1"/>
</dbReference>
<dbReference type="InterPro" id="IPR016024">
    <property type="entry name" value="ARM-type_fold"/>
</dbReference>
<evidence type="ECO:0000256" key="2">
    <source>
        <dbReference type="ARBA" id="ARBA00022540"/>
    </source>
</evidence>
<dbReference type="GO" id="GO:0003743">
    <property type="term" value="F:translation initiation factor activity"/>
    <property type="evidence" value="ECO:0007669"/>
    <property type="project" value="UniProtKB-KW"/>
</dbReference>
<keyword evidence="3" id="KW-0810">Translation regulation</keyword>
<feature type="region of interest" description="Disordered" evidence="7">
    <location>
        <begin position="528"/>
        <end position="551"/>
    </location>
</feature>
<comment type="similarity">
    <text evidence="1">Belongs to the eukaryotic initiation factor 4G family.</text>
</comment>
<evidence type="ECO:0000313" key="9">
    <source>
        <dbReference type="EMBL" id="KAK4804110.1"/>
    </source>
</evidence>
<evidence type="ECO:0000256" key="3">
    <source>
        <dbReference type="ARBA" id="ARBA00022845"/>
    </source>
</evidence>